<feature type="non-terminal residue" evidence="3">
    <location>
        <position position="1"/>
    </location>
</feature>
<reference evidence="3" key="1">
    <citation type="submission" date="2021-02" db="EMBL/GenBank/DDBJ databases">
        <authorList>
            <person name="Nowell W R."/>
        </authorList>
    </citation>
    <scope>NUCLEOTIDE SEQUENCE</scope>
</reference>
<dbReference type="Gene3D" id="3.30.70.330">
    <property type="match status" value="1"/>
</dbReference>
<dbReference type="InterPro" id="IPR035979">
    <property type="entry name" value="RBD_domain_sf"/>
</dbReference>
<organism evidence="3 4">
    <name type="scientific">Rotaria socialis</name>
    <dbReference type="NCBI Taxonomy" id="392032"/>
    <lineage>
        <taxon>Eukaryota</taxon>
        <taxon>Metazoa</taxon>
        <taxon>Spiralia</taxon>
        <taxon>Gnathifera</taxon>
        <taxon>Rotifera</taxon>
        <taxon>Eurotatoria</taxon>
        <taxon>Bdelloidea</taxon>
        <taxon>Philodinida</taxon>
        <taxon>Philodinidae</taxon>
        <taxon>Rotaria</taxon>
    </lineage>
</organism>
<proteinExistence type="predicted"/>
<keyword evidence="1" id="KW-0694">RNA-binding</keyword>
<sequence length="44" mass="5167">WSTTCHPPGRGCEVFVGKLPRDCFESELFPLFERCGQIYEMRLM</sequence>
<evidence type="ECO:0000313" key="4">
    <source>
        <dbReference type="Proteomes" id="UP000663848"/>
    </source>
</evidence>
<feature type="domain" description="RRM" evidence="2">
    <location>
        <begin position="14"/>
        <end position="44"/>
    </location>
</feature>
<protein>
    <recommendedName>
        <fullName evidence="2">RRM domain-containing protein</fullName>
    </recommendedName>
</protein>
<comment type="caution">
    <text evidence="3">The sequence shown here is derived from an EMBL/GenBank/DDBJ whole genome shotgun (WGS) entry which is preliminary data.</text>
</comment>
<name>A0A821ZA98_9BILA</name>
<feature type="non-terminal residue" evidence="3">
    <location>
        <position position="44"/>
    </location>
</feature>
<dbReference type="GO" id="GO:0003723">
    <property type="term" value="F:RNA binding"/>
    <property type="evidence" value="ECO:0007669"/>
    <property type="project" value="UniProtKB-KW"/>
</dbReference>
<dbReference type="InterPro" id="IPR012677">
    <property type="entry name" value="Nucleotide-bd_a/b_plait_sf"/>
</dbReference>
<dbReference type="PANTHER" id="PTHR21245">
    <property type="entry name" value="HETEROGENEOUS NUCLEAR RIBONUCLEOPROTEIN"/>
    <property type="match status" value="1"/>
</dbReference>
<dbReference type="EMBL" id="CAJOBR010028700">
    <property type="protein sequence ID" value="CAF4982526.1"/>
    <property type="molecule type" value="Genomic_DNA"/>
</dbReference>
<dbReference type="Pfam" id="PF00076">
    <property type="entry name" value="RRM_1"/>
    <property type="match status" value="1"/>
</dbReference>
<dbReference type="Proteomes" id="UP000663848">
    <property type="component" value="Unassembled WGS sequence"/>
</dbReference>
<evidence type="ECO:0000313" key="3">
    <source>
        <dbReference type="EMBL" id="CAF4982526.1"/>
    </source>
</evidence>
<evidence type="ECO:0000259" key="2">
    <source>
        <dbReference type="Pfam" id="PF00076"/>
    </source>
</evidence>
<evidence type="ECO:0000256" key="1">
    <source>
        <dbReference type="ARBA" id="ARBA00022884"/>
    </source>
</evidence>
<dbReference type="SUPFAM" id="SSF54928">
    <property type="entry name" value="RNA-binding domain, RBD"/>
    <property type="match status" value="1"/>
</dbReference>
<accession>A0A821ZA98</accession>
<dbReference type="AlphaFoldDB" id="A0A821ZA98"/>
<dbReference type="InterPro" id="IPR000504">
    <property type="entry name" value="RRM_dom"/>
</dbReference>
<gene>
    <name evidence="3" type="ORF">QYT958_LOCUS36305</name>
</gene>